<keyword evidence="5" id="KW-0333">Golgi apparatus</keyword>
<comment type="caution">
    <text evidence="8">The sequence shown here is derived from an EMBL/GenBank/DDBJ whole genome shotgun (WGS) entry which is preliminary data.</text>
</comment>
<reference evidence="8 9" key="1">
    <citation type="submission" date="2018-10" db="EMBL/GenBank/DDBJ databases">
        <title>A high-quality apple genome assembly.</title>
        <authorList>
            <person name="Hu J."/>
        </authorList>
    </citation>
    <scope>NUCLEOTIDE SEQUENCE [LARGE SCALE GENOMIC DNA]</scope>
    <source>
        <strain evidence="9">cv. HFTH1</strain>
        <tissue evidence="8">Young leaf</tissue>
    </source>
</reference>
<dbReference type="PANTHER" id="PTHR11062:SF241">
    <property type="entry name" value="XYLOGLUCAN GALACTOSYLTRANSFERASE GT14-RELATED"/>
    <property type="match status" value="1"/>
</dbReference>
<feature type="transmembrane region" description="Helical" evidence="6">
    <location>
        <begin position="974"/>
        <end position="993"/>
    </location>
</feature>
<gene>
    <name evidence="8" type="ORF">DVH24_000802</name>
</gene>
<keyword evidence="4" id="KW-0735">Signal-anchor</keyword>
<comment type="subcellular location">
    <subcellularLocation>
        <location evidence="1">Golgi apparatus membrane</location>
        <topology evidence="1">Single-pass type II membrane protein</topology>
    </subcellularLocation>
</comment>
<keyword evidence="6" id="KW-0472">Membrane</keyword>
<evidence type="ECO:0000256" key="2">
    <source>
        <dbReference type="ARBA" id="ARBA00010271"/>
    </source>
</evidence>
<feature type="domain" description="Exostosin GT47" evidence="7">
    <location>
        <begin position="1020"/>
        <end position="1363"/>
    </location>
</feature>
<sequence>MVVGRSMAGKLSQQVWVGILVSFYILCISLFCLRYSTSLGANNVINLLVNKQVHPTCTMKINHTNSDSCLNRYIYIHDGLPARFNYDFLNNCESLSPRTSSSNKPSMCPQLVNLGLGPDVSKSEGVLSDKSWYKTNPHLLEVIFHNRMKKYECLTSNSNLASAIYVPFYPSMGVGVYLWDSNVEIRDASAKDFVKWISRQPEWRKMWGRDHFFASGRTAWDFRRQKDSSDWGSKLGFLPESLNMTMLIEGSEWKNDIAIPYPTNFHPTEDSEVVAWQNKVRKQERPYLFTFAGAPRPNLEGSIRGKLIEHCQASNNCNFLHCTEKICGMPITVMRAFQSSVYCLQPVGDSFTRRSAFDAFLAGCIPVFFHPATAYTQYLWYLPKDHTKYSVFIPAKDGNYLKEGRIENILLGISKEKGAAMREEVIRLIPKLVYADPRGRLKTPDAFDIAVQGMLDRIENVRKVMNEGRDPSADFAGLENDKFKFPDIHTGKCPQEVWFGILIAFALCFVLFSFDHSTSLSVDVLVNEKENPIRVLNFSHTKDSCSDRYIYIHDSLPARFNHDFINNCESLSAGTSMTNVPNMCPHLVNLGLGPKINNSDGVLSNAGWFVTNPYLLEVIFHNRMKKYECLTRNSTLASAIYVPFYPSMDVGVHLWDSNIEIRDSSAKEFVKWLSGQPEWTKMWGRDHFFASGRISWDFRRERDNSSNWGSKLRFLPESLNMTMLSIEGSRWKNDVAIPYPTNFHPSNDSEVVQWQDKVRKEERPYLFTFAGAPRPNQEGSIRGKLIEHCQASTNCNFLHCTEKICGNPITVMRAFQSSVYCLQPAGDSFTRRSTFDAFLAGCIPVFFHPATAYTQYLWYLPKNHTKYSVYIPVRDVTDLKEGSIEKILLGISKDRELAMREEVIRLIPKLVYADPSSRLETKDAFDIAVQGILERIENVRKEIREGRDPSIGFADEDNGRMEKPLAGKYYKEKWFGVLVSFFLFFVLLCFDYSTSMLGVYSGVNLLVNKHVRPFYLKDSCFGRYIYVHDDLPTRFNYDLLANCQSLSTGSKALSDQGANTGDNMCPHLVNSGLGPQIGKPGKVLANKSWFITNPYLLEVIFHNKMKTYKCLTNNSNLASAIYVPSYTGLDASRHLWDFDHNVRDASAKDLVNWLTRRPEWKKMWGRDHFFVSGRTSWDFRRPDNGSDWGTNLRFLPGSMNMSMLSVEGSCWRNDLAIPYPTNFHPSNDSEVVQWQNRVKKYKRPHLFSFIGAPRPGMQKSIRGKLINQCQASNNCKFVHCGSPGINCNDPVTVMRVFEKSVYCLQPPGDSHTRRSAFDSLLAGCIPVFFHPATAYTQYLWHLPEKHTKYSVFIPVKEVEDLKEGMIEKTLLRISKERELAMREEVIRLIPKLVYADPRSRLESEDAFDLAVQGVLERIENVRKVIREGKDPSVGFADEDWTKFMFPEAPEEY</sequence>
<dbReference type="PANTHER" id="PTHR11062">
    <property type="entry name" value="EXOSTOSIN HEPARAN SULFATE GLYCOSYLTRANSFERASE -RELATED"/>
    <property type="match status" value="1"/>
</dbReference>
<evidence type="ECO:0000313" key="8">
    <source>
        <dbReference type="EMBL" id="RXI00568.1"/>
    </source>
</evidence>
<organism evidence="8 9">
    <name type="scientific">Malus domestica</name>
    <name type="common">Apple</name>
    <name type="synonym">Pyrus malus</name>
    <dbReference type="NCBI Taxonomy" id="3750"/>
    <lineage>
        <taxon>Eukaryota</taxon>
        <taxon>Viridiplantae</taxon>
        <taxon>Streptophyta</taxon>
        <taxon>Embryophyta</taxon>
        <taxon>Tracheophyta</taxon>
        <taxon>Spermatophyta</taxon>
        <taxon>Magnoliopsida</taxon>
        <taxon>eudicotyledons</taxon>
        <taxon>Gunneridae</taxon>
        <taxon>Pentapetalae</taxon>
        <taxon>rosids</taxon>
        <taxon>fabids</taxon>
        <taxon>Rosales</taxon>
        <taxon>Rosaceae</taxon>
        <taxon>Amygdaloideae</taxon>
        <taxon>Maleae</taxon>
        <taxon>Malus</taxon>
    </lineage>
</organism>
<feature type="domain" description="Exostosin GT47" evidence="7">
    <location>
        <begin position="70"/>
        <end position="397"/>
    </location>
</feature>
<evidence type="ECO:0000313" key="9">
    <source>
        <dbReference type="Proteomes" id="UP000290289"/>
    </source>
</evidence>
<evidence type="ECO:0000259" key="7">
    <source>
        <dbReference type="Pfam" id="PF03016"/>
    </source>
</evidence>
<dbReference type="EMBL" id="RDQH01000330">
    <property type="protein sequence ID" value="RXI00568.1"/>
    <property type="molecule type" value="Genomic_DNA"/>
</dbReference>
<name>A0A498JZX7_MALDO</name>
<keyword evidence="3" id="KW-0328">Glycosyltransferase</keyword>
<proteinExistence type="inferred from homology"/>
<feature type="domain" description="Exostosin GT47" evidence="7">
    <location>
        <begin position="545"/>
        <end position="880"/>
    </location>
</feature>
<protein>
    <recommendedName>
        <fullName evidence="7">Exostosin GT47 domain-containing protein</fullName>
    </recommendedName>
</protein>
<dbReference type="Proteomes" id="UP000290289">
    <property type="component" value="Chromosome 4"/>
</dbReference>
<dbReference type="GO" id="GO:0000139">
    <property type="term" value="C:Golgi membrane"/>
    <property type="evidence" value="ECO:0007669"/>
    <property type="project" value="UniProtKB-SubCell"/>
</dbReference>
<dbReference type="InterPro" id="IPR040911">
    <property type="entry name" value="Exostosin_GT47"/>
</dbReference>
<evidence type="ECO:0000256" key="5">
    <source>
        <dbReference type="ARBA" id="ARBA00023034"/>
    </source>
</evidence>
<keyword evidence="6" id="KW-1133">Transmembrane helix</keyword>
<keyword evidence="9" id="KW-1185">Reference proteome</keyword>
<feature type="transmembrane region" description="Helical" evidence="6">
    <location>
        <begin position="15"/>
        <end position="36"/>
    </location>
</feature>
<dbReference type="GO" id="GO:0016757">
    <property type="term" value="F:glycosyltransferase activity"/>
    <property type="evidence" value="ECO:0007669"/>
    <property type="project" value="UniProtKB-KW"/>
</dbReference>
<evidence type="ECO:0000256" key="6">
    <source>
        <dbReference type="SAM" id="Phobius"/>
    </source>
</evidence>
<evidence type="ECO:0000256" key="4">
    <source>
        <dbReference type="ARBA" id="ARBA00022968"/>
    </source>
</evidence>
<keyword evidence="6" id="KW-0812">Transmembrane</keyword>
<dbReference type="InterPro" id="IPR004263">
    <property type="entry name" value="Exostosin"/>
</dbReference>
<keyword evidence="3" id="KW-0808">Transferase</keyword>
<dbReference type="Pfam" id="PF03016">
    <property type="entry name" value="Exostosin_GT47"/>
    <property type="match status" value="3"/>
</dbReference>
<evidence type="ECO:0000256" key="1">
    <source>
        <dbReference type="ARBA" id="ARBA00004323"/>
    </source>
</evidence>
<accession>A0A498JZX7</accession>
<evidence type="ECO:0000256" key="3">
    <source>
        <dbReference type="ARBA" id="ARBA00022676"/>
    </source>
</evidence>
<comment type="similarity">
    <text evidence="2">Belongs to the glycosyltransferase 47 family.</text>
</comment>